<reference evidence="1" key="1">
    <citation type="submission" date="2023-06" db="EMBL/GenBank/DDBJ databases">
        <authorList>
            <person name="Jiang Y."/>
            <person name="Liu Q."/>
        </authorList>
    </citation>
    <scope>NUCLEOTIDE SEQUENCE</scope>
    <source>
        <strain evidence="1">CGMCC 1.12090</strain>
    </source>
</reference>
<dbReference type="InterPro" id="IPR027417">
    <property type="entry name" value="P-loop_NTPase"/>
</dbReference>
<gene>
    <name evidence="1" type="ORF">Q2T77_25520</name>
</gene>
<dbReference type="RefSeq" id="WP_301813431.1">
    <property type="nucleotide sequence ID" value="NZ_JAUJZH010000021.1"/>
</dbReference>
<proteinExistence type="predicted"/>
<sequence>MLINAIESFIYWAGSQLSLGDTDLACDWRAPIQTEADAPAEIMALKSGSVVSFIEIKGIRRYVGDKEFEHLAQNLATILSNRMKAGNGRNHSMSFCFRSDPAGSVRLARELMAPMSTTAKRLGMTETAFFDARVEELARACTDEAVYLAVFTHRAGMNSNEQANLVERQKKAAAELSKRKVSVAYNDTFSQSMAQPSNLLVTRHKSMVENLVKDLSVEINSGGTYLLANTMTVREAANMVRRVFDHTDFLSTWSPRFLGDKGAMGASPVRRADEAAVMPVALSRQMIPASFKEEFKSFEFARQGSNLSASVVVEVLPEEGSKPFNKLMEKLGRTIPLAYSQDVIPSGLEFRKSDQFFGSFMAAMGDFNKGIKRGWDELKHIEKEGGYIAATRMTLTTWAKTEEQLQFQVEYLRSSIEAWGSTVCSNETGEPALAAISTAAGFSRASSAPYLPAPIGEITRMSPVVRAASIWKTGQLIASTLEGRPYPIALGSSLQVSWATVGFAPTGSGKSFFMNLLNSGLLMAPGAQDVPYVTVADVGPSSKLIMDLYRAMLPASKRDQVVSIRIKNSPEYTVNPFDTFLGLDQCTEQDRDFIVAVLGTISPGLGPEADKFFQKLIAAAYERFSRASSDAKPWQNAMDPEVGALYQQLGHEIVDGRTRVWDVVDALFKAGNIVMAERAQRFAMPILKDLSKVVSQADIMLMYGEALAANGVETMIKVFQRNLSAASTGTYTLLSSYTQANLGSARAISIDLEEVVGSTTSEEGRRRSALMFLFARRLGAKNFFARWEEIAPLVPDLFRRYQKDRVEKMWEQMKFLEYDEVHYASGAESFQMLLQQDLRVGRKFNLVTMMMSQLPSDFPEAVMANSTNFYIFGLGDGSMADQVKAAFKLSDAEMQAISTHCRRPGTLFARFATTEGVLAQILKTTASPLDKWAFTTNAADAPVRAALALKLGGTDDSYWQALRLLAKMLPAGTAKPMIAALMAEKGEFDVSEESVSMDVAGRLIVRAQNEGLLSSEGSETSDKDEKAFA</sequence>
<keyword evidence="2" id="KW-1185">Reference proteome</keyword>
<organism evidence="1 2">
    <name type="scientific">Variovorax ginsengisoli</name>
    <dbReference type="NCBI Taxonomy" id="363844"/>
    <lineage>
        <taxon>Bacteria</taxon>
        <taxon>Pseudomonadati</taxon>
        <taxon>Pseudomonadota</taxon>
        <taxon>Betaproteobacteria</taxon>
        <taxon>Burkholderiales</taxon>
        <taxon>Comamonadaceae</taxon>
        <taxon>Variovorax</taxon>
    </lineage>
</organism>
<evidence type="ECO:0000313" key="2">
    <source>
        <dbReference type="Proteomes" id="UP001169027"/>
    </source>
</evidence>
<name>A0ABT8S9R5_9BURK</name>
<dbReference type="EMBL" id="JAUKVY010000021">
    <property type="protein sequence ID" value="MDO1535648.1"/>
    <property type="molecule type" value="Genomic_DNA"/>
</dbReference>
<comment type="caution">
    <text evidence="1">The sequence shown here is derived from an EMBL/GenBank/DDBJ whole genome shotgun (WGS) entry which is preliminary data.</text>
</comment>
<dbReference type="Gene3D" id="3.40.50.300">
    <property type="entry name" value="P-loop containing nucleotide triphosphate hydrolases"/>
    <property type="match status" value="1"/>
</dbReference>
<accession>A0ABT8S9R5</accession>
<dbReference type="Proteomes" id="UP001169027">
    <property type="component" value="Unassembled WGS sequence"/>
</dbReference>
<dbReference type="SUPFAM" id="SSF52540">
    <property type="entry name" value="P-loop containing nucleoside triphosphate hydrolases"/>
    <property type="match status" value="1"/>
</dbReference>
<evidence type="ECO:0000313" key="1">
    <source>
        <dbReference type="EMBL" id="MDO1535648.1"/>
    </source>
</evidence>
<protein>
    <submittedName>
        <fullName evidence="1">Uncharacterized protein</fullName>
    </submittedName>
</protein>